<protein>
    <submittedName>
        <fullName evidence="7">NAD(P)/FAD-dependent oxidoreductase</fullName>
    </submittedName>
</protein>
<dbReference type="Gene3D" id="3.30.390.30">
    <property type="match status" value="1"/>
</dbReference>
<evidence type="ECO:0000313" key="7">
    <source>
        <dbReference type="EMBL" id="MBE9398008.1"/>
    </source>
</evidence>
<dbReference type="SUPFAM" id="SSF51905">
    <property type="entry name" value="FAD/NAD(P)-binding domain"/>
    <property type="match status" value="2"/>
</dbReference>
<dbReference type="Gene3D" id="3.50.50.60">
    <property type="entry name" value="FAD/NAD(P)-binding domain"/>
    <property type="match status" value="2"/>
</dbReference>
<evidence type="ECO:0000259" key="6">
    <source>
        <dbReference type="Pfam" id="PF18267"/>
    </source>
</evidence>
<organism evidence="7 8">
    <name type="scientific">Pontibacterium sinense</name>
    <dbReference type="NCBI Taxonomy" id="2781979"/>
    <lineage>
        <taxon>Bacteria</taxon>
        <taxon>Pseudomonadati</taxon>
        <taxon>Pseudomonadota</taxon>
        <taxon>Gammaproteobacteria</taxon>
        <taxon>Oceanospirillales</taxon>
        <taxon>Oceanospirillaceae</taxon>
        <taxon>Pontibacterium</taxon>
    </lineage>
</organism>
<dbReference type="PRINTS" id="PR00368">
    <property type="entry name" value="FADPNR"/>
</dbReference>
<comment type="caution">
    <text evidence="7">The sequence shown here is derived from an EMBL/GenBank/DDBJ whole genome shotgun (WGS) entry which is preliminary data.</text>
</comment>
<dbReference type="InterPro" id="IPR016156">
    <property type="entry name" value="FAD/NAD-linked_Rdtase_dimer_sf"/>
</dbReference>
<proteinExistence type="inferred from homology"/>
<reference evidence="7" key="1">
    <citation type="submission" date="2020-10" db="EMBL/GenBank/DDBJ databases">
        <title>Bacterium isolated from coastal waters sediment.</title>
        <authorList>
            <person name="Chen R.-J."/>
            <person name="Lu D.-C."/>
            <person name="Zhu K.-L."/>
            <person name="Du Z.-J."/>
        </authorList>
    </citation>
    <scope>NUCLEOTIDE SEQUENCE</scope>
    <source>
        <strain evidence="7">N1Y112</strain>
    </source>
</reference>
<dbReference type="Pfam" id="PF18267">
    <property type="entry name" value="Rubredoxin_C"/>
    <property type="match status" value="1"/>
</dbReference>
<accession>A0A8J7FKP0</accession>
<dbReference type="Proteomes" id="UP000640333">
    <property type="component" value="Unassembled WGS sequence"/>
</dbReference>
<dbReference type="Pfam" id="PF07992">
    <property type="entry name" value="Pyr_redox_2"/>
    <property type="match status" value="1"/>
</dbReference>
<evidence type="ECO:0000256" key="1">
    <source>
        <dbReference type="ARBA" id="ARBA00001974"/>
    </source>
</evidence>
<evidence type="ECO:0000313" key="8">
    <source>
        <dbReference type="Proteomes" id="UP000640333"/>
    </source>
</evidence>
<evidence type="ECO:0000256" key="3">
    <source>
        <dbReference type="ARBA" id="ARBA00022630"/>
    </source>
</evidence>
<feature type="domain" description="FAD/NAD(P)-binding" evidence="5">
    <location>
        <begin position="5"/>
        <end position="280"/>
    </location>
</feature>
<keyword evidence="8" id="KW-1185">Reference proteome</keyword>
<evidence type="ECO:0000256" key="4">
    <source>
        <dbReference type="ARBA" id="ARBA00022827"/>
    </source>
</evidence>
<sequence>MKKEHLIIIGNGMATGRLLSEITALDADRYEITVFDQEPHGSYNRIMLSPVLAEEMTAKEIVIHTADWFTNNNITLHTNDPIVSIDRENKTVTSQRGVTAHYDKLVMATGSEPALPAAARDCSLNGILSFRNMRDVQRIKSHANNSEHALVIGGGLLGLEAAYGLRKQGVHVTVLHRGEWLLNRQLDEAAGKLLQTELERRGINIVLGKEVTAFKGAQHISSVSLSDGSELNVQQVVIAIGIVPHTELAERAGLECQRGVHVNNCMQTSDENIYALGECCQFGDDTFGLVAPIWDQTRVLSNLLCDDGSHRFEVNPTATKLKISGIDLYSAGEYLDSDDTDAVIFNDRLRGTYKKLLFRNDQLVGTVLYGAVQDGNWYFDLIQNKQNTRAIRPHIIFGRAFSEKKSATGTDTERTTLAAAS</sequence>
<evidence type="ECO:0000259" key="5">
    <source>
        <dbReference type="Pfam" id="PF07992"/>
    </source>
</evidence>
<gene>
    <name evidence="7" type="ORF">IOQ59_12140</name>
</gene>
<name>A0A8J7FKP0_9GAMM</name>
<dbReference type="RefSeq" id="WP_193953645.1">
    <property type="nucleotide sequence ID" value="NZ_JADEYS010000011.1"/>
</dbReference>
<dbReference type="InterPro" id="IPR036188">
    <property type="entry name" value="FAD/NAD-bd_sf"/>
</dbReference>
<dbReference type="PANTHER" id="PTHR43429">
    <property type="entry name" value="PYRIDINE NUCLEOTIDE-DISULFIDE OXIDOREDUCTASE DOMAIN-CONTAINING"/>
    <property type="match status" value="1"/>
</dbReference>
<comment type="similarity">
    <text evidence="2">Belongs to the FAD-dependent oxidoreductase family.</text>
</comment>
<dbReference type="PANTHER" id="PTHR43429:SF3">
    <property type="entry name" value="NITRITE REDUCTASE [NAD(P)H]"/>
    <property type="match status" value="1"/>
</dbReference>
<dbReference type="InterPro" id="IPR041575">
    <property type="entry name" value="Rubredoxin_C"/>
</dbReference>
<comment type="cofactor">
    <cofactor evidence="1">
        <name>FAD</name>
        <dbReference type="ChEBI" id="CHEBI:57692"/>
    </cofactor>
</comment>
<feature type="domain" description="NADH-rubredoxin oxidoreductase C-terminal" evidence="6">
    <location>
        <begin position="318"/>
        <end position="385"/>
    </location>
</feature>
<dbReference type="PRINTS" id="PR00411">
    <property type="entry name" value="PNDRDTASEI"/>
</dbReference>
<dbReference type="EMBL" id="JADEYS010000011">
    <property type="protein sequence ID" value="MBE9398008.1"/>
    <property type="molecule type" value="Genomic_DNA"/>
</dbReference>
<keyword evidence="3" id="KW-0285">Flavoprotein</keyword>
<keyword evidence="4" id="KW-0274">FAD</keyword>
<dbReference type="GO" id="GO:0016491">
    <property type="term" value="F:oxidoreductase activity"/>
    <property type="evidence" value="ECO:0007669"/>
    <property type="project" value="InterPro"/>
</dbReference>
<dbReference type="AlphaFoldDB" id="A0A8J7FKP0"/>
<dbReference type="InterPro" id="IPR023753">
    <property type="entry name" value="FAD/NAD-binding_dom"/>
</dbReference>
<evidence type="ECO:0000256" key="2">
    <source>
        <dbReference type="ARBA" id="ARBA00006442"/>
    </source>
</evidence>
<dbReference type="InterPro" id="IPR050260">
    <property type="entry name" value="FAD-bd_OxRdtase"/>
</dbReference>